<reference evidence="2" key="1">
    <citation type="journal article" date="2023" name="Nat. Plants">
        <title>Single-cell RNA sequencing provides a high-resolution roadmap for understanding the multicellular compartmentation of specialized metabolism.</title>
        <authorList>
            <person name="Sun S."/>
            <person name="Shen X."/>
            <person name="Li Y."/>
            <person name="Li Y."/>
            <person name="Wang S."/>
            <person name="Li R."/>
            <person name="Zhang H."/>
            <person name="Shen G."/>
            <person name="Guo B."/>
            <person name="Wei J."/>
            <person name="Xu J."/>
            <person name="St-Pierre B."/>
            <person name="Chen S."/>
            <person name="Sun C."/>
        </authorList>
    </citation>
    <scope>NUCLEOTIDE SEQUENCE [LARGE SCALE GENOMIC DNA]</scope>
</reference>
<comment type="caution">
    <text evidence="1">The sequence shown here is derived from an EMBL/GenBank/DDBJ whole genome shotgun (WGS) entry which is preliminary data.</text>
</comment>
<dbReference type="EMBL" id="CM044708">
    <property type="protein sequence ID" value="KAI5648450.1"/>
    <property type="molecule type" value="Genomic_DNA"/>
</dbReference>
<gene>
    <name evidence="1" type="ORF">M9H77_34455</name>
</gene>
<accession>A0ACB9ZLZ8</accession>
<proteinExistence type="predicted"/>
<dbReference type="Proteomes" id="UP001060085">
    <property type="component" value="Linkage Group LG08"/>
</dbReference>
<organism evidence="1 2">
    <name type="scientific">Catharanthus roseus</name>
    <name type="common">Madagascar periwinkle</name>
    <name type="synonym">Vinca rosea</name>
    <dbReference type="NCBI Taxonomy" id="4058"/>
    <lineage>
        <taxon>Eukaryota</taxon>
        <taxon>Viridiplantae</taxon>
        <taxon>Streptophyta</taxon>
        <taxon>Embryophyta</taxon>
        <taxon>Tracheophyta</taxon>
        <taxon>Spermatophyta</taxon>
        <taxon>Magnoliopsida</taxon>
        <taxon>eudicotyledons</taxon>
        <taxon>Gunneridae</taxon>
        <taxon>Pentapetalae</taxon>
        <taxon>asterids</taxon>
        <taxon>lamiids</taxon>
        <taxon>Gentianales</taxon>
        <taxon>Apocynaceae</taxon>
        <taxon>Rauvolfioideae</taxon>
        <taxon>Vinceae</taxon>
        <taxon>Catharanthinae</taxon>
        <taxon>Catharanthus</taxon>
    </lineage>
</organism>
<sequence>MDVILTSSASSFTIINPARFSAKPSKNPSQISPSFVSFPVTSIQKSSLSSAFSCSCSSSTSYATSLPLAPIPSNSIGSENQQRYWMVLMENPPKEISSRPQIINYYVKTLEKALGSEKNAQRSIYDASCNTDFGFCCDVDPETAHKLESLPGVLSVRPDPDFYSVEKDYSFSKVRVDRSNLLFPPGTSKHWIVRMDKPPGGVISKAQVVDYYVQNLMKVLGNEKDAQMCIYHMSWQSSYGFCCELDDECARELAGVPGVLSVHLDENFDSDDKEYGGEKFSSQATYIKTKKLFITGLSFYTSEKTLRAAFEGFGELVEVKIIMDKISKRSKGYAFIEYTTEEAAGAALKEMNGKSACRGLGMVRVVGVPYGLGPIFRLYIFNDIQVQKLGHFSTHPSFPRVKEPHQVRYLKEPLATSTAPLHLVFIFIGSSFRILLPINHHESPPWPPAHRPQQPETRQTIKRVLHLVRPFLAFLPEVQSADRKIPFREKVIYTVISLFIFLVCSQLPLYGIHSTTGADPFYWMRVILASNRGTVMELGITPIVTSGLVMQLLAGSKIIEVDNNVREDRALLNGAQKLLGILIAVGEAVAYVLSGMYGSVGQLGVGNAVLIILQLCFAGIIVICLDELLQKGYGLGSGISLFIATNICENIIWKAFSPTTINSGRGAEFEGAVIALFHLLITRSDKVRALREAFYRQNLPNVTNLLATVLIFLIVIYFQGFRVVLPVRSKNARGQQGSYPIKLFYTSNMPIILQSALVSNLYFISQLLYRRYSGNFLVNLLGKWKESEYSGQSVPVGGIAYYITAPSSLSDVAANPFHALFYIVFMLSACALFSKTWIEVSGSSARDVAKQLKEQQMVMPGHRESNLQKELNRYIPTAAAFGGMCIGALTVLADFMGAIGSGTGILLAVTIIYQYFETFEKEKASELGFFGF</sequence>
<evidence type="ECO:0000313" key="2">
    <source>
        <dbReference type="Proteomes" id="UP001060085"/>
    </source>
</evidence>
<keyword evidence="2" id="KW-1185">Reference proteome</keyword>
<evidence type="ECO:0000313" key="1">
    <source>
        <dbReference type="EMBL" id="KAI5648450.1"/>
    </source>
</evidence>
<protein>
    <submittedName>
        <fullName evidence="1">Uncharacterized protein</fullName>
    </submittedName>
</protein>
<name>A0ACB9ZLZ8_CATRO</name>